<organism evidence="1 2">
    <name type="scientific">Arthrobacter phage Cheesy</name>
    <dbReference type="NCBI Taxonomy" id="2015816"/>
    <lineage>
        <taxon>Viruses</taxon>
        <taxon>Duplodnaviria</taxon>
        <taxon>Heunggongvirae</taxon>
        <taxon>Uroviricota</taxon>
        <taxon>Caudoviricetes</taxon>
        <taxon>Mudcatvirus</taxon>
        <taxon>Mudcatvirus cheesy</taxon>
    </lineage>
</organism>
<proteinExistence type="predicted"/>
<gene>
    <name evidence="1" type="primary">56</name>
    <name evidence="1" type="ORF">SEA_CHEESY_56</name>
</gene>
<dbReference type="RefSeq" id="YP_010666243.1">
    <property type="nucleotide sequence ID" value="NC_070940.1"/>
</dbReference>
<keyword evidence="2" id="KW-1185">Reference proteome</keyword>
<evidence type="ECO:0000313" key="1">
    <source>
        <dbReference type="EMBL" id="ASR84635.1"/>
    </source>
</evidence>
<dbReference type="KEGG" id="vg:77942389"/>
<evidence type="ECO:0000313" key="2">
    <source>
        <dbReference type="Proteomes" id="UP000222536"/>
    </source>
</evidence>
<accession>A0A222ZJP8</accession>
<protein>
    <submittedName>
        <fullName evidence="1">Uncharacterized protein</fullName>
    </submittedName>
</protein>
<dbReference type="GeneID" id="77942389"/>
<dbReference type="Proteomes" id="UP000222536">
    <property type="component" value="Segment"/>
</dbReference>
<sequence>MKLDELGEAQLTVLLKTLHNAAMNRTTTAHEREQAASLAISVQKTLEYNSEIDRKRQAISEHYHNSIAHPAIRQMSPDRVEQTYDRLVEQGKIKEGEN</sequence>
<dbReference type="EMBL" id="MF324906">
    <property type="protein sequence ID" value="ASR84635.1"/>
    <property type="molecule type" value="Genomic_DNA"/>
</dbReference>
<name>A0A222ZJP8_9CAUD</name>
<reference evidence="1 2" key="1">
    <citation type="submission" date="2017-06" db="EMBL/GenBank/DDBJ databases">
        <authorList>
            <person name="Farren J.M."/>
            <person name="Feneis A.M."/>
            <person name="Firkus N.C."/>
            <person name="Flanders A.H."/>
            <person name="Ford M.A."/>
            <person name="Greenwaldt M.E."/>
            <person name="Htoo L.P."/>
            <person name="Johnson E.S."/>
            <person name="Kubacki D.C."/>
            <person name="Lee D.S."/>
            <person name="Revie H.B."/>
            <person name="Rossin C."/>
            <person name="Schommer E.M."/>
            <person name="Schroeder K.A."/>
            <person name="Struss M.J."/>
            <person name="Tarras A.R."/>
            <person name="Troje M.P."/>
            <person name="Urick M.N."/>
            <person name="Williams B.R."/>
            <person name="Witt A.Y."/>
            <person name="Bonilla J.A."/>
            <person name="Klyczek K."/>
            <person name="Mavrich T.R."/>
            <person name="Garlena R.A."/>
            <person name="Russell D.A."/>
            <person name="Pope W.H."/>
            <person name="Jacobs-Sera D."/>
            <person name="Hendrix R.W."/>
            <person name="Hatfull G.F."/>
        </authorList>
    </citation>
    <scope>NUCLEOTIDE SEQUENCE [LARGE SCALE GENOMIC DNA]</scope>
</reference>